<protein>
    <submittedName>
        <fullName evidence="2">Uncharacterized protein</fullName>
    </submittedName>
</protein>
<feature type="compositionally biased region" description="Polar residues" evidence="1">
    <location>
        <begin position="1"/>
        <end position="10"/>
    </location>
</feature>
<dbReference type="EMBL" id="KN831780">
    <property type="protein sequence ID" value="KIM41587.1"/>
    <property type="molecule type" value="Genomic_DNA"/>
</dbReference>
<reference evidence="3" key="2">
    <citation type="submission" date="2015-01" db="EMBL/GenBank/DDBJ databases">
        <title>Evolutionary Origins and Diversification of the Mycorrhizal Mutualists.</title>
        <authorList>
            <consortium name="DOE Joint Genome Institute"/>
            <consortium name="Mycorrhizal Genomics Consortium"/>
            <person name="Kohler A."/>
            <person name="Kuo A."/>
            <person name="Nagy L.G."/>
            <person name="Floudas D."/>
            <person name="Copeland A."/>
            <person name="Barry K.W."/>
            <person name="Cichocki N."/>
            <person name="Veneault-Fourrey C."/>
            <person name="LaButti K."/>
            <person name="Lindquist E.A."/>
            <person name="Lipzen A."/>
            <person name="Lundell T."/>
            <person name="Morin E."/>
            <person name="Murat C."/>
            <person name="Riley R."/>
            <person name="Ohm R."/>
            <person name="Sun H."/>
            <person name="Tunlid A."/>
            <person name="Henrissat B."/>
            <person name="Grigoriev I.V."/>
            <person name="Hibbett D.S."/>
            <person name="Martin F."/>
        </authorList>
    </citation>
    <scope>NUCLEOTIDE SEQUENCE [LARGE SCALE GENOMIC DNA]</scope>
    <source>
        <strain evidence="3">h7</strain>
    </source>
</reference>
<reference evidence="2 3" key="1">
    <citation type="submission" date="2014-04" db="EMBL/GenBank/DDBJ databases">
        <authorList>
            <consortium name="DOE Joint Genome Institute"/>
            <person name="Kuo A."/>
            <person name="Gay G."/>
            <person name="Dore J."/>
            <person name="Kohler A."/>
            <person name="Nagy L.G."/>
            <person name="Floudas D."/>
            <person name="Copeland A."/>
            <person name="Barry K.W."/>
            <person name="Cichocki N."/>
            <person name="Veneault-Fourrey C."/>
            <person name="LaButti K."/>
            <person name="Lindquist E.A."/>
            <person name="Lipzen A."/>
            <person name="Lundell T."/>
            <person name="Morin E."/>
            <person name="Murat C."/>
            <person name="Sun H."/>
            <person name="Tunlid A."/>
            <person name="Henrissat B."/>
            <person name="Grigoriev I.V."/>
            <person name="Hibbett D.S."/>
            <person name="Martin F."/>
            <person name="Nordberg H.P."/>
            <person name="Cantor M.N."/>
            <person name="Hua S.X."/>
        </authorList>
    </citation>
    <scope>NUCLEOTIDE SEQUENCE [LARGE SCALE GENOMIC DNA]</scope>
    <source>
        <strain evidence="3">h7</strain>
    </source>
</reference>
<dbReference type="HOGENOM" id="CLU_3106592_0_0_1"/>
<feature type="region of interest" description="Disordered" evidence="1">
    <location>
        <begin position="1"/>
        <end position="22"/>
    </location>
</feature>
<organism evidence="2 3">
    <name type="scientific">Hebeloma cylindrosporum</name>
    <dbReference type="NCBI Taxonomy" id="76867"/>
    <lineage>
        <taxon>Eukaryota</taxon>
        <taxon>Fungi</taxon>
        <taxon>Dikarya</taxon>
        <taxon>Basidiomycota</taxon>
        <taxon>Agaricomycotina</taxon>
        <taxon>Agaricomycetes</taxon>
        <taxon>Agaricomycetidae</taxon>
        <taxon>Agaricales</taxon>
        <taxon>Agaricineae</taxon>
        <taxon>Hymenogastraceae</taxon>
        <taxon>Hebeloma</taxon>
    </lineage>
</organism>
<evidence type="ECO:0000313" key="3">
    <source>
        <dbReference type="Proteomes" id="UP000053424"/>
    </source>
</evidence>
<dbReference type="AlphaFoldDB" id="A0A0C2YKQ5"/>
<name>A0A0C2YKQ5_HEBCY</name>
<gene>
    <name evidence="2" type="ORF">M413DRAFT_445560</name>
</gene>
<proteinExistence type="predicted"/>
<accession>A0A0C2YKQ5</accession>
<evidence type="ECO:0000256" key="1">
    <source>
        <dbReference type="SAM" id="MobiDB-lite"/>
    </source>
</evidence>
<evidence type="ECO:0000313" key="2">
    <source>
        <dbReference type="EMBL" id="KIM41587.1"/>
    </source>
</evidence>
<keyword evidence="3" id="KW-1185">Reference proteome</keyword>
<sequence length="51" mass="6098">MSRTGMSNRWHTTEFGPDSDSDENLVWQLRRQLIALRKKTEGLLRYCQWSV</sequence>
<dbReference type="Proteomes" id="UP000053424">
    <property type="component" value="Unassembled WGS sequence"/>
</dbReference>